<protein>
    <submittedName>
        <fullName evidence="3">Invasion associated locus B family protein</fullName>
    </submittedName>
</protein>
<evidence type="ECO:0000313" key="4">
    <source>
        <dbReference type="Proteomes" id="UP000693972"/>
    </source>
</evidence>
<name>A0A975TWA7_9RHOB</name>
<dbReference type="Proteomes" id="UP000693972">
    <property type="component" value="Unassembled WGS sequence"/>
</dbReference>
<keyword evidence="4" id="KW-1185">Reference proteome</keyword>
<feature type="compositionally biased region" description="Acidic residues" evidence="1">
    <location>
        <begin position="213"/>
        <end position="226"/>
    </location>
</feature>
<feature type="chain" id="PRO_5038023433" evidence="2">
    <location>
        <begin position="22"/>
        <end position="226"/>
    </location>
</feature>
<feature type="region of interest" description="Disordered" evidence="1">
    <location>
        <begin position="206"/>
        <end position="226"/>
    </location>
</feature>
<dbReference type="RefSeq" id="WP_257891861.1">
    <property type="nucleotide sequence ID" value="NZ_JAIMBW010000001.1"/>
</dbReference>
<gene>
    <name evidence="3" type="ORF">KUL25_04575</name>
</gene>
<dbReference type="EMBL" id="CP078073">
    <property type="protein sequence ID" value="QXL88797.1"/>
    <property type="molecule type" value="Genomic_DNA"/>
</dbReference>
<dbReference type="Pfam" id="PF06776">
    <property type="entry name" value="IalB"/>
    <property type="match status" value="1"/>
</dbReference>
<dbReference type="InterPro" id="IPR010642">
    <property type="entry name" value="Invasion_prot_B"/>
</dbReference>
<dbReference type="EMBL" id="JAIMBW010000001">
    <property type="protein sequence ID" value="MBY4892034.1"/>
    <property type="molecule type" value="Genomic_DNA"/>
</dbReference>
<proteinExistence type="predicted"/>
<evidence type="ECO:0000313" key="3">
    <source>
        <dbReference type="EMBL" id="QXL88797.1"/>
    </source>
</evidence>
<accession>A0A975TWA7</accession>
<evidence type="ECO:0000256" key="2">
    <source>
        <dbReference type="SAM" id="SignalP"/>
    </source>
</evidence>
<reference evidence="3 4" key="1">
    <citation type="submission" date="2021-07" db="EMBL/GenBank/DDBJ databases">
        <title>Karlodiniumbacter phycospheric gen. nov., sp. nov., a phycosphere bacterium isolated from karlodinium veneficum.</title>
        <authorList>
            <person name="Peng Y."/>
            <person name="Jiang L."/>
            <person name="Lee J."/>
        </authorList>
    </citation>
    <scope>NUCLEOTIDE SEQUENCE</scope>
    <source>
        <strain evidence="3 4">N5</strain>
    </source>
</reference>
<organism evidence="3">
    <name type="scientific">Gymnodinialimonas phycosphaerae</name>
    <dbReference type="NCBI Taxonomy" id="2841589"/>
    <lineage>
        <taxon>Bacteria</taxon>
        <taxon>Pseudomonadati</taxon>
        <taxon>Pseudomonadota</taxon>
        <taxon>Alphaproteobacteria</taxon>
        <taxon>Rhodobacterales</taxon>
        <taxon>Paracoccaceae</taxon>
        <taxon>Gymnodinialimonas</taxon>
    </lineage>
</organism>
<dbReference type="InterPro" id="IPR038696">
    <property type="entry name" value="IalB_sf"/>
</dbReference>
<dbReference type="AlphaFoldDB" id="A0A975TWA7"/>
<keyword evidence="2" id="KW-0732">Signal</keyword>
<dbReference type="Gene3D" id="2.60.40.1880">
    <property type="entry name" value="Invasion associated locus B (IalB) protein"/>
    <property type="match status" value="1"/>
</dbReference>
<feature type="signal peptide" evidence="2">
    <location>
        <begin position="1"/>
        <end position="21"/>
    </location>
</feature>
<evidence type="ECO:0000256" key="1">
    <source>
        <dbReference type="SAM" id="MobiDB-lite"/>
    </source>
</evidence>
<sequence length="226" mass="24511">MTFFKPLVIGLVASLALPSLAAAQAEPLVLPNRSEVEPGEPYVSEIFRDWQVRCIRSEQDEIPDRCEMFQLLEEENGNPVAEFRIAAPVIDDGETVANATILTPLDTLLSPGLQIRIDDAEPAVVPYAFCRPIGCFVQLSLTAENLAQFENGADTQVVLFALVRDELGQMGGSAVPTTASLRGFTAAFDSLEERMVEIRAFIAAQQEGAGAEEAPEEEAPEEEATE</sequence>